<sequence>MEVRESHELEPRNALEDQPTATTTTRTSIDRTSSGADLAAPLDVDGAEQKRQHRRYQYTLLICGFLMTFNVIGINSSYGIFQEFYTSSQTHLKDSQGQDALVSLVGAIATGLTWSGGIVVSPLMAKVQKVQWITLTGVGVMSVGLFSVSFSTKIWHLFLTQTILYGLGSSLYYFPIISITPLYFDRNRGLAMGVVLAGSGIGGLVYAPVLRTLLDRVGAVWTFRILGIWNLTVGLPVAFTVKYRPGYRPQGSSRLSWDIVRRGTFLFQASGAFLQAAGNLVPMYYLTSYSTSVLSHSPSFAALLLALNNGINSISRIIMGYIADRLGRQNTMLVSVLLSALSVFALWYDAARARFLAFVVMYGIYAGGYNALLPTTIAEIYGVQHYSSVNGSIYFIRGLGSMVGAPLAGLILGTYNRGAADVEGVVDLGLKRRYHDVVVYDGVLLLCATLAVANVRWYDAKAKGWSWKA</sequence>
<feature type="transmembrane region" description="Helical" evidence="4">
    <location>
        <begin position="437"/>
        <end position="458"/>
    </location>
</feature>
<dbReference type="SUPFAM" id="SSF103473">
    <property type="entry name" value="MFS general substrate transporter"/>
    <property type="match status" value="1"/>
</dbReference>
<dbReference type="PROSITE" id="PS50850">
    <property type="entry name" value="MFS"/>
    <property type="match status" value="1"/>
</dbReference>
<feature type="transmembrane region" description="Helical" evidence="4">
    <location>
        <begin position="190"/>
        <end position="209"/>
    </location>
</feature>
<dbReference type="Gene3D" id="1.20.1250.20">
    <property type="entry name" value="MFS general substrate transporter like domains"/>
    <property type="match status" value="2"/>
</dbReference>
<dbReference type="InterPro" id="IPR050327">
    <property type="entry name" value="Proton-linked_MCT"/>
</dbReference>
<dbReference type="PANTHER" id="PTHR11360">
    <property type="entry name" value="MONOCARBOXYLATE TRANSPORTER"/>
    <property type="match status" value="1"/>
</dbReference>
<feature type="non-terminal residue" evidence="6">
    <location>
        <position position="469"/>
    </location>
</feature>
<evidence type="ECO:0000259" key="5">
    <source>
        <dbReference type="PROSITE" id="PS50850"/>
    </source>
</evidence>
<dbReference type="GO" id="GO:0022857">
    <property type="term" value="F:transmembrane transporter activity"/>
    <property type="evidence" value="ECO:0007669"/>
    <property type="project" value="InterPro"/>
</dbReference>
<gene>
    <name evidence="6" type="ORF">BDV98DRAFT_531860</name>
</gene>
<accession>A0A5C3QF97</accession>
<protein>
    <submittedName>
        <fullName evidence="6">Major facilitator superfamily domain-containing protein</fullName>
    </submittedName>
</protein>
<feature type="transmembrane region" description="Helical" evidence="4">
    <location>
        <begin position="264"/>
        <end position="287"/>
    </location>
</feature>
<keyword evidence="4" id="KW-1133">Transmembrane helix</keyword>
<comment type="subcellular location">
    <subcellularLocation>
        <location evidence="1">Membrane</location>
        <topology evidence="1">Multi-pass membrane protein</topology>
    </subcellularLocation>
</comment>
<dbReference type="EMBL" id="ML178831">
    <property type="protein sequence ID" value="TFK99819.1"/>
    <property type="molecule type" value="Genomic_DNA"/>
</dbReference>
<dbReference type="Pfam" id="PF07690">
    <property type="entry name" value="MFS_1"/>
    <property type="match status" value="1"/>
</dbReference>
<feature type="region of interest" description="Disordered" evidence="3">
    <location>
        <begin position="1"/>
        <end position="32"/>
    </location>
</feature>
<feature type="transmembrane region" description="Helical" evidence="4">
    <location>
        <begin position="354"/>
        <end position="373"/>
    </location>
</feature>
<feature type="compositionally biased region" description="Basic and acidic residues" evidence="3">
    <location>
        <begin position="1"/>
        <end position="15"/>
    </location>
</feature>
<feature type="domain" description="Major facilitator superfamily (MFS) profile" evidence="5">
    <location>
        <begin position="264"/>
        <end position="469"/>
    </location>
</feature>
<dbReference type="PANTHER" id="PTHR11360:SF284">
    <property type="entry name" value="EG:103B4.3 PROTEIN-RELATED"/>
    <property type="match status" value="1"/>
</dbReference>
<dbReference type="InterPro" id="IPR011701">
    <property type="entry name" value="MFS"/>
</dbReference>
<evidence type="ECO:0000256" key="4">
    <source>
        <dbReference type="SAM" id="Phobius"/>
    </source>
</evidence>
<dbReference type="InterPro" id="IPR020846">
    <property type="entry name" value="MFS_dom"/>
</dbReference>
<evidence type="ECO:0000313" key="7">
    <source>
        <dbReference type="Proteomes" id="UP000305067"/>
    </source>
</evidence>
<feature type="transmembrane region" description="Helical" evidence="4">
    <location>
        <begin position="299"/>
        <end position="319"/>
    </location>
</feature>
<organism evidence="6 7">
    <name type="scientific">Pterulicium gracile</name>
    <dbReference type="NCBI Taxonomy" id="1884261"/>
    <lineage>
        <taxon>Eukaryota</taxon>
        <taxon>Fungi</taxon>
        <taxon>Dikarya</taxon>
        <taxon>Basidiomycota</taxon>
        <taxon>Agaricomycotina</taxon>
        <taxon>Agaricomycetes</taxon>
        <taxon>Agaricomycetidae</taxon>
        <taxon>Agaricales</taxon>
        <taxon>Pleurotineae</taxon>
        <taxon>Pterulaceae</taxon>
        <taxon>Pterulicium</taxon>
    </lineage>
</organism>
<evidence type="ECO:0000256" key="2">
    <source>
        <dbReference type="ARBA" id="ARBA00006727"/>
    </source>
</evidence>
<evidence type="ECO:0000313" key="6">
    <source>
        <dbReference type="EMBL" id="TFK99819.1"/>
    </source>
</evidence>
<name>A0A5C3QF97_9AGAR</name>
<feature type="transmembrane region" description="Helical" evidence="4">
    <location>
        <begin position="394"/>
        <end position="417"/>
    </location>
</feature>
<dbReference type="InterPro" id="IPR036259">
    <property type="entry name" value="MFS_trans_sf"/>
</dbReference>
<feature type="transmembrane region" description="Helical" evidence="4">
    <location>
        <begin position="132"/>
        <end position="151"/>
    </location>
</feature>
<dbReference type="OrthoDB" id="2213137at2759"/>
<reference evidence="6 7" key="1">
    <citation type="journal article" date="2019" name="Nat. Ecol. Evol.">
        <title>Megaphylogeny resolves global patterns of mushroom evolution.</title>
        <authorList>
            <person name="Varga T."/>
            <person name="Krizsan K."/>
            <person name="Foldi C."/>
            <person name="Dima B."/>
            <person name="Sanchez-Garcia M."/>
            <person name="Sanchez-Ramirez S."/>
            <person name="Szollosi G.J."/>
            <person name="Szarkandi J.G."/>
            <person name="Papp V."/>
            <person name="Albert L."/>
            <person name="Andreopoulos W."/>
            <person name="Angelini C."/>
            <person name="Antonin V."/>
            <person name="Barry K.W."/>
            <person name="Bougher N.L."/>
            <person name="Buchanan P."/>
            <person name="Buyck B."/>
            <person name="Bense V."/>
            <person name="Catcheside P."/>
            <person name="Chovatia M."/>
            <person name="Cooper J."/>
            <person name="Damon W."/>
            <person name="Desjardin D."/>
            <person name="Finy P."/>
            <person name="Geml J."/>
            <person name="Haridas S."/>
            <person name="Hughes K."/>
            <person name="Justo A."/>
            <person name="Karasinski D."/>
            <person name="Kautmanova I."/>
            <person name="Kiss B."/>
            <person name="Kocsube S."/>
            <person name="Kotiranta H."/>
            <person name="LaButti K.M."/>
            <person name="Lechner B.E."/>
            <person name="Liimatainen K."/>
            <person name="Lipzen A."/>
            <person name="Lukacs Z."/>
            <person name="Mihaltcheva S."/>
            <person name="Morgado L.N."/>
            <person name="Niskanen T."/>
            <person name="Noordeloos M.E."/>
            <person name="Ohm R.A."/>
            <person name="Ortiz-Santana B."/>
            <person name="Ovrebo C."/>
            <person name="Racz N."/>
            <person name="Riley R."/>
            <person name="Savchenko A."/>
            <person name="Shiryaev A."/>
            <person name="Soop K."/>
            <person name="Spirin V."/>
            <person name="Szebenyi C."/>
            <person name="Tomsovsky M."/>
            <person name="Tulloss R.E."/>
            <person name="Uehling J."/>
            <person name="Grigoriev I.V."/>
            <person name="Vagvolgyi C."/>
            <person name="Papp T."/>
            <person name="Martin F.M."/>
            <person name="Miettinen O."/>
            <person name="Hibbett D.S."/>
            <person name="Nagy L.G."/>
        </authorList>
    </citation>
    <scope>NUCLEOTIDE SEQUENCE [LARGE SCALE GENOMIC DNA]</scope>
    <source>
        <strain evidence="6 7">CBS 309.79</strain>
    </source>
</reference>
<keyword evidence="4" id="KW-0812">Transmembrane</keyword>
<feature type="transmembrane region" description="Helical" evidence="4">
    <location>
        <begin position="163"/>
        <end position="183"/>
    </location>
</feature>
<comment type="similarity">
    <text evidence="2">Belongs to the major facilitator superfamily. Monocarboxylate porter (TC 2.A.1.13) family.</text>
</comment>
<keyword evidence="7" id="KW-1185">Reference proteome</keyword>
<dbReference type="AlphaFoldDB" id="A0A5C3QF97"/>
<feature type="compositionally biased region" description="Low complexity" evidence="3">
    <location>
        <begin position="20"/>
        <end position="32"/>
    </location>
</feature>
<feature type="transmembrane region" description="Helical" evidence="4">
    <location>
        <begin position="58"/>
        <end position="81"/>
    </location>
</feature>
<dbReference type="Proteomes" id="UP000305067">
    <property type="component" value="Unassembled WGS sequence"/>
</dbReference>
<feature type="transmembrane region" description="Helical" evidence="4">
    <location>
        <begin position="221"/>
        <end position="243"/>
    </location>
</feature>
<dbReference type="GO" id="GO:0016020">
    <property type="term" value="C:membrane"/>
    <property type="evidence" value="ECO:0007669"/>
    <property type="project" value="UniProtKB-SubCell"/>
</dbReference>
<evidence type="ECO:0000256" key="1">
    <source>
        <dbReference type="ARBA" id="ARBA00004141"/>
    </source>
</evidence>
<keyword evidence="4" id="KW-0472">Membrane</keyword>
<proteinExistence type="inferred from homology"/>
<evidence type="ECO:0000256" key="3">
    <source>
        <dbReference type="SAM" id="MobiDB-lite"/>
    </source>
</evidence>
<feature type="transmembrane region" description="Helical" evidence="4">
    <location>
        <begin position="101"/>
        <end position="120"/>
    </location>
</feature>